<evidence type="ECO:0000313" key="6">
    <source>
        <dbReference type="EMBL" id="RJF87531.1"/>
    </source>
</evidence>
<evidence type="ECO:0000256" key="2">
    <source>
        <dbReference type="ARBA" id="ARBA00022801"/>
    </source>
</evidence>
<keyword evidence="1" id="KW-0645">Protease</keyword>
<evidence type="ECO:0000313" key="7">
    <source>
        <dbReference type="Proteomes" id="UP000284605"/>
    </source>
</evidence>
<proteinExistence type="predicted"/>
<evidence type="ECO:0000256" key="1">
    <source>
        <dbReference type="ARBA" id="ARBA00022670"/>
    </source>
</evidence>
<feature type="domain" description="Peptidase C58 YopT-type" evidence="5">
    <location>
        <begin position="99"/>
        <end position="262"/>
    </location>
</feature>
<feature type="region of interest" description="Disordered" evidence="4">
    <location>
        <begin position="1"/>
        <end position="24"/>
    </location>
</feature>
<sequence length="289" mass="31826">MGRQPSGRMLPPQSPDTRSASPSPTWRISARLYRQGGQQEINGGKAMPDYVFEYSQGADIRWYAGDVTAAQASRPAAPSDSRLTQEGDRWVIWGRTSTSFGVCFGLSAWWIIKKAKGEDFLAWLKAGRRANPASQYDNPGSGRVVEDVRAMQLCQRDKTTENKLHEAVARIKQETGLTNRDSLAAKTGALKDKEGYSLIILNGQFTTAPAGNDLVGRGSFHHAIAVEAVSPAEVYLFDPNRGEIKLSCVAEANQFIAYLCQDNSQYHLANFTMTWSAVAGHRIKKGHFN</sequence>
<reference evidence="6 7" key="1">
    <citation type="submission" date="2018-09" db="EMBL/GenBank/DDBJ databases">
        <authorList>
            <person name="Zhu H."/>
        </authorList>
    </citation>
    <scope>NUCLEOTIDE SEQUENCE [LARGE SCALE GENOMIC DNA]</scope>
    <source>
        <strain evidence="6 7">K1W22B-8</strain>
    </source>
</reference>
<dbReference type="GO" id="GO:0004197">
    <property type="term" value="F:cysteine-type endopeptidase activity"/>
    <property type="evidence" value="ECO:0007669"/>
    <property type="project" value="InterPro"/>
</dbReference>
<dbReference type="Proteomes" id="UP000284605">
    <property type="component" value="Unassembled WGS sequence"/>
</dbReference>
<keyword evidence="7" id="KW-1185">Reference proteome</keyword>
<gene>
    <name evidence="6" type="ORF">D3874_11290</name>
</gene>
<accession>A0A418WBW9</accession>
<dbReference type="SUPFAM" id="SSF54001">
    <property type="entry name" value="Cysteine proteinases"/>
    <property type="match status" value="1"/>
</dbReference>
<protein>
    <recommendedName>
        <fullName evidence="5">Peptidase C58 YopT-type domain-containing protein</fullName>
    </recommendedName>
</protein>
<evidence type="ECO:0000256" key="4">
    <source>
        <dbReference type="SAM" id="MobiDB-lite"/>
    </source>
</evidence>
<feature type="compositionally biased region" description="Polar residues" evidence="4">
    <location>
        <begin position="15"/>
        <end position="24"/>
    </location>
</feature>
<dbReference type="AlphaFoldDB" id="A0A418WBW9"/>
<evidence type="ECO:0000259" key="5">
    <source>
        <dbReference type="Pfam" id="PF03543"/>
    </source>
</evidence>
<comment type="caution">
    <text evidence="6">The sequence shown here is derived from an EMBL/GenBank/DDBJ whole genome shotgun (WGS) entry which is preliminary data.</text>
</comment>
<evidence type="ECO:0000256" key="3">
    <source>
        <dbReference type="ARBA" id="ARBA00022807"/>
    </source>
</evidence>
<dbReference type="EMBL" id="QYUK01000011">
    <property type="protein sequence ID" value="RJF87531.1"/>
    <property type="molecule type" value="Genomic_DNA"/>
</dbReference>
<dbReference type="InterPro" id="IPR038765">
    <property type="entry name" value="Papain-like_cys_pep_sf"/>
</dbReference>
<dbReference type="GO" id="GO:0006508">
    <property type="term" value="P:proteolysis"/>
    <property type="evidence" value="ECO:0007669"/>
    <property type="project" value="UniProtKB-KW"/>
</dbReference>
<keyword evidence="3" id="KW-0788">Thiol protease</keyword>
<dbReference type="Gene3D" id="3.90.70.20">
    <property type="match status" value="1"/>
</dbReference>
<organism evidence="6 7">
    <name type="scientific">Oleomonas cavernae</name>
    <dbReference type="NCBI Taxonomy" id="2320859"/>
    <lineage>
        <taxon>Bacteria</taxon>
        <taxon>Pseudomonadati</taxon>
        <taxon>Pseudomonadota</taxon>
        <taxon>Alphaproteobacteria</taxon>
        <taxon>Acetobacterales</taxon>
        <taxon>Acetobacteraceae</taxon>
        <taxon>Oleomonas</taxon>
    </lineage>
</organism>
<name>A0A418WBW9_9PROT</name>
<dbReference type="Pfam" id="PF03543">
    <property type="entry name" value="Peptidase_C58"/>
    <property type="match status" value="1"/>
</dbReference>
<keyword evidence="2" id="KW-0378">Hydrolase</keyword>
<dbReference type="InterPro" id="IPR006473">
    <property type="entry name" value="Peptidase_C58_Yopt"/>
</dbReference>